<dbReference type="PIRSF" id="PIRSF006221">
    <property type="entry name" value="Ketosamine-3-kinase"/>
    <property type="match status" value="1"/>
</dbReference>
<comment type="catalytic activity">
    <reaction evidence="2">
        <text>N(6)-D-ribulosyl-L-lysyl-[protein] + ATP = N(6)-(3-O-phospho-D-ribulosyl)-L-lysyl-[protein] + ADP + H(+)</text>
        <dbReference type="Rhea" id="RHEA:48432"/>
        <dbReference type="Rhea" id="RHEA-COMP:12103"/>
        <dbReference type="Rhea" id="RHEA-COMP:12104"/>
        <dbReference type="ChEBI" id="CHEBI:15378"/>
        <dbReference type="ChEBI" id="CHEBI:30616"/>
        <dbReference type="ChEBI" id="CHEBI:90418"/>
        <dbReference type="ChEBI" id="CHEBI:90420"/>
        <dbReference type="ChEBI" id="CHEBI:456216"/>
        <dbReference type="EC" id="2.7.1.172"/>
    </reaction>
    <physiologicalReaction direction="left-to-right" evidence="2">
        <dbReference type="Rhea" id="RHEA:48433"/>
    </physiologicalReaction>
</comment>
<evidence type="ECO:0000256" key="2">
    <source>
        <dbReference type="ARBA" id="ARBA00048655"/>
    </source>
</evidence>
<keyword evidence="3" id="KW-0418">Kinase</keyword>
<dbReference type="SUPFAM" id="SSF56112">
    <property type="entry name" value="Protein kinase-like (PK-like)"/>
    <property type="match status" value="1"/>
</dbReference>
<evidence type="ECO:0000313" key="4">
    <source>
        <dbReference type="EMBL" id="KAF5388545.1"/>
    </source>
</evidence>
<dbReference type="InterPro" id="IPR011009">
    <property type="entry name" value="Kinase-like_dom_sf"/>
</dbReference>
<organism evidence="4 5">
    <name type="scientific">Collybiopsis confluens</name>
    <dbReference type="NCBI Taxonomy" id="2823264"/>
    <lineage>
        <taxon>Eukaryota</taxon>
        <taxon>Fungi</taxon>
        <taxon>Dikarya</taxon>
        <taxon>Basidiomycota</taxon>
        <taxon>Agaricomycotina</taxon>
        <taxon>Agaricomycetes</taxon>
        <taxon>Agaricomycetidae</taxon>
        <taxon>Agaricales</taxon>
        <taxon>Marasmiineae</taxon>
        <taxon>Omphalotaceae</taxon>
        <taxon>Collybiopsis</taxon>
    </lineage>
</organism>
<accession>A0A8H5HSS8</accession>
<dbReference type="GO" id="GO:0102193">
    <property type="term" value="F:protein-ribulosamine 3-kinase activity"/>
    <property type="evidence" value="ECO:0007669"/>
    <property type="project" value="UniProtKB-EC"/>
</dbReference>
<dbReference type="Pfam" id="PF03881">
    <property type="entry name" value="Fructosamin_kin"/>
    <property type="match status" value="1"/>
</dbReference>
<dbReference type="PANTHER" id="PTHR12149:SF8">
    <property type="entry name" value="PROTEIN-RIBULOSAMINE 3-KINASE"/>
    <property type="match status" value="1"/>
</dbReference>
<sequence>MPLPSAIITQLAHIEPEADFSGTLGGQVHSSNGKLFFVKLGSSSEAEQYAGEAESLIQINVAAPRLAPKVLSCGTIEDGRPFFISEYKNLGRLTDKSAVILAKRLATEMHAYKSQDARFGFSVPTYCGATRVKNGYYESWQECFSEMIADLLDKLGQYQQLCAKGESIRKKVFPKLLGPLKIEPVLLHGDLWSGNVGIDRATGQPVIFDPSSFFGHNEADLAIARIFGGFPAAFFTEYHNHRPKTEPVDQYELRMAAYELFHYLNHTVLFGGAYESSASKKMDFLLNANL</sequence>
<dbReference type="GO" id="GO:0016301">
    <property type="term" value="F:kinase activity"/>
    <property type="evidence" value="ECO:0007669"/>
    <property type="project" value="UniProtKB-UniRule"/>
</dbReference>
<comment type="similarity">
    <text evidence="3">Belongs to the fructosamine kinase family.</text>
</comment>
<name>A0A8H5HSS8_9AGAR</name>
<dbReference type="Proteomes" id="UP000518752">
    <property type="component" value="Unassembled WGS sequence"/>
</dbReference>
<dbReference type="InterPro" id="IPR016477">
    <property type="entry name" value="Fructo-/Ketosamine-3-kinase"/>
</dbReference>
<comment type="caution">
    <text evidence="4">The sequence shown here is derived from an EMBL/GenBank/DDBJ whole genome shotgun (WGS) entry which is preliminary data.</text>
</comment>
<protein>
    <recommendedName>
        <fullName evidence="1">protein-ribulosamine 3-kinase</fullName>
        <ecNumber evidence="1">2.7.1.172</ecNumber>
    </recommendedName>
</protein>
<keyword evidence="3" id="KW-0808">Transferase</keyword>
<evidence type="ECO:0000313" key="5">
    <source>
        <dbReference type="Proteomes" id="UP000518752"/>
    </source>
</evidence>
<dbReference type="EMBL" id="JAACJN010000029">
    <property type="protein sequence ID" value="KAF5388545.1"/>
    <property type="molecule type" value="Genomic_DNA"/>
</dbReference>
<evidence type="ECO:0000256" key="3">
    <source>
        <dbReference type="PIRNR" id="PIRNR006221"/>
    </source>
</evidence>
<gene>
    <name evidence="4" type="ORF">D9757_004633</name>
</gene>
<reference evidence="4 5" key="1">
    <citation type="journal article" date="2020" name="ISME J.">
        <title>Uncovering the hidden diversity of litter-decomposition mechanisms in mushroom-forming fungi.</title>
        <authorList>
            <person name="Floudas D."/>
            <person name="Bentzer J."/>
            <person name="Ahren D."/>
            <person name="Johansson T."/>
            <person name="Persson P."/>
            <person name="Tunlid A."/>
        </authorList>
    </citation>
    <scope>NUCLEOTIDE SEQUENCE [LARGE SCALE GENOMIC DNA]</scope>
    <source>
        <strain evidence="4 5">CBS 406.79</strain>
    </source>
</reference>
<evidence type="ECO:0000256" key="1">
    <source>
        <dbReference type="ARBA" id="ARBA00011961"/>
    </source>
</evidence>
<proteinExistence type="inferred from homology"/>
<dbReference type="AlphaFoldDB" id="A0A8H5HSS8"/>
<keyword evidence="5" id="KW-1185">Reference proteome</keyword>
<dbReference type="Gene3D" id="3.90.1200.10">
    <property type="match status" value="1"/>
</dbReference>
<dbReference type="OrthoDB" id="5772781at2759"/>
<dbReference type="PANTHER" id="PTHR12149">
    <property type="entry name" value="FRUCTOSAMINE 3 KINASE-RELATED PROTEIN"/>
    <property type="match status" value="1"/>
</dbReference>
<dbReference type="EC" id="2.7.1.172" evidence="1"/>